<evidence type="ECO:0000259" key="1">
    <source>
        <dbReference type="Pfam" id="PF19160"/>
    </source>
</evidence>
<dbReference type="Pfam" id="PF26584">
    <property type="entry name" value="At1g61900"/>
    <property type="match status" value="1"/>
</dbReference>
<reference evidence="3" key="2">
    <citation type="submission" date="2020-07" db="EMBL/GenBank/DDBJ databases">
        <authorList>
            <person name="Vera ALvarez R."/>
            <person name="Arias-Moreno D.M."/>
            <person name="Jimenez-Jacinto V."/>
            <person name="Jimenez-Bremont J.F."/>
            <person name="Swaminathan K."/>
            <person name="Moose S.P."/>
            <person name="Guerrero-Gonzalez M.L."/>
            <person name="Marino-Ramirez L."/>
            <person name="Landsman D."/>
            <person name="Rodriguez-Kessler M."/>
            <person name="Delgado-Sanchez P."/>
        </authorList>
    </citation>
    <scope>NUCLEOTIDE SEQUENCE</scope>
    <source>
        <tissue evidence="3">Cladode</tissue>
    </source>
</reference>
<dbReference type="AlphaFoldDB" id="A0A7C9F1G4"/>
<proteinExistence type="predicted"/>
<dbReference type="PANTHER" id="PTHR33831:SF4">
    <property type="entry name" value="GPI-ANCHORED PROTEIN"/>
    <property type="match status" value="1"/>
</dbReference>
<reference evidence="3" key="1">
    <citation type="journal article" date="2013" name="J. Plant Res.">
        <title>Effect of fungi and light on seed germination of three Opuntia species from semiarid lands of central Mexico.</title>
        <authorList>
            <person name="Delgado-Sanchez P."/>
            <person name="Jimenez-Bremont J.F."/>
            <person name="Guerrero-Gonzalez Mde L."/>
            <person name="Flores J."/>
        </authorList>
    </citation>
    <scope>NUCLEOTIDE SEQUENCE</scope>
    <source>
        <tissue evidence="3">Cladode</tissue>
    </source>
</reference>
<protein>
    <submittedName>
        <fullName evidence="3">Uncharacterized protein</fullName>
    </submittedName>
</protein>
<organism evidence="3">
    <name type="scientific">Opuntia streptacantha</name>
    <name type="common">Prickly pear cactus</name>
    <name type="synonym">Opuntia cardona</name>
    <dbReference type="NCBI Taxonomy" id="393608"/>
    <lineage>
        <taxon>Eukaryota</taxon>
        <taxon>Viridiplantae</taxon>
        <taxon>Streptophyta</taxon>
        <taxon>Embryophyta</taxon>
        <taxon>Tracheophyta</taxon>
        <taxon>Spermatophyta</taxon>
        <taxon>Magnoliopsida</taxon>
        <taxon>eudicotyledons</taxon>
        <taxon>Gunneridae</taxon>
        <taxon>Pentapetalae</taxon>
        <taxon>Caryophyllales</taxon>
        <taxon>Cactineae</taxon>
        <taxon>Cactaceae</taxon>
        <taxon>Opuntioideae</taxon>
        <taxon>Opuntia</taxon>
    </lineage>
</organism>
<feature type="domain" description="At1g61900-like C-terminal" evidence="2">
    <location>
        <begin position="302"/>
        <end position="375"/>
    </location>
</feature>
<dbReference type="PANTHER" id="PTHR33831">
    <property type="entry name" value="GPI-ANCHORED PROTEIN"/>
    <property type="match status" value="1"/>
</dbReference>
<dbReference type="InterPro" id="IPR043891">
    <property type="entry name" value="SPARK"/>
</dbReference>
<feature type="domain" description="SPARK" evidence="1">
    <location>
        <begin position="100"/>
        <end position="248"/>
    </location>
</feature>
<dbReference type="InterPro" id="IPR040336">
    <property type="entry name" value="At1g61900-like"/>
</dbReference>
<dbReference type="Pfam" id="PF19160">
    <property type="entry name" value="SPARK"/>
    <property type="match status" value="1"/>
</dbReference>
<sequence length="478" mass="51402">MVSDIMDCGRAVDRLKGTLCQRFLLFAVWFSTIEDVAALRVLAEQNSLPMHNVHAKSPSIGLLEPIQISPSVIPQYPIPSESLPPPLYPTFPVTYEPVLTGKCPGNFSAIASIIQRTAADCSQPFAPVVGNVICCPQFGSLLHIFQGYSCSGSDKLVLEDDRANDCFSDIIGILASRGANSTIPMLCSVKPSNLTGGSCPVKEMNSFERIVNTSQLLDACSAVDPLRECCRPVCQPAIVDAARQLSSGQLTTGESKDIVRGAVNVDTLNDCKGVVYSWLSRKLSADDANIAFRRLSSCKVNKVCPLEFREASDVVKACRNRAAPGPSCCSSLSNYIAGIQKQMLITNKQAIICAATFASMLQKAGVMTNVYEHCDVDLKDFSLQVTAFGQQGCLLRSLPTDVVVDNATGYSFTCDLNDNIGAPWPSSSSMSSFSLCAPEMSLPALPTSKKSGTSDHLHGEWGFIATIFSFVVINAFLF</sequence>
<evidence type="ECO:0000259" key="2">
    <source>
        <dbReference type="Pfam" id="PF26584"/>
    </source>
</evidence>
<dbReference type="GO" id="GO:0005886">
    <property type="term" value="C:plasma membrane"/>
    <property type="evidence" value="ECO:0007669"/>
    <property type="project" value="TreeGrafter"/>
</dbReference>
<accession>A0A7C9F1G4</accession>
<name>A0A7C9F1G4_OPUST</name>
<dbReference type="EMBL" id="GISG01285739">
    <property type="protein sequence ID" value="MBA4680106.1"/>
    <property type="molecule type" value="Transcribed_RNA"/>
</dbReference>
<dbReference type="InterPro" id="IPR059003">
    <property type="entry name" value="At1g61900_C"/>
</dbReference>
<evidence type="ECO:0000313" key="3">
    <source>
        <dbReference type="EMBL" id="MBA4680106.1"/>
    </source>
</evidence>